<keyword evidence="7" id="KW-1185">Reference proteome</keyword>
<dbReference type="InterPro" id="IPR004104">
    <property type="entry name" value="Gfo/Idh/MocA-like_OxRdtase_C"/>
</dbReference>
<dbReference type="STRING" id="1129793.GPLA_0911"/>
<dbReference type="PANTHER" id="PTHR43708">
    <property type="entry name" value="CONSERVED EXPRESSED OXIDOREDUCTASE (EUROFUNG)"/>
    <property type="match status" value="1"/>
</dbReference>
<sequence length="356" mass="39725">MTINTHSPITYTPIKTAIIGYGYSAKIFHLPFIRHLPEFDLVAISSSQHDAVSKDWPNAQLYVSPEALITQSDAELVIITAPNDVHFHLAKLALENDKHVILEKPFVTNSRDGETLIALGHAKQKLLSVFQNRRYDGDFLTVQKLIREERLGDIKVFEAHFDRFRPQVRQRWREQASDGGGILFDLGPHLIDQALQLFGMPQSITAQCRIVRDGGSTVDFFNLVLHYADKIAILHADMLSATPNRRFTIQGIKGTYQKFGLDPQESRLIAGLTPSQANWADEDASQYGHIYSEGETKVVVTERGGYQGYFQATANSILHDAAHPVTAEQALNGIKLIELALKSSELGRTLPVVDKS</sequence>
<dbReference type="Pfam" id="PF02894">
    <property type="entry name" value="GFO_IDH_MocA_C"/>
    <property type="match status" value="1"/>
</dbReference>
<evidence type="ECO:0000256" key="1">
    <source>
        <dbReference type="ARBA" id="ARBA00010928"/>
    </source>
</evidence>
<dbReference type="PANTHER" id="PTHR43708:SF5">
    <property type="entry name" value="CONSERVED EXPRESSED OXIDOREDUCTASE (EUROFUNG)-RELATED"/>
    <property type="match status" value="1"/>
</dbReference>
<dbReference type="Pfam" id="PF01408">
    <property type="entry name" value="GFO_IDH_MocA"/>
    <property type="match status" value="1"/>
</dbReference>
<dbReference type="GO" id="GO:0000166">
    <property type="term" value="F:nucleotide binding"/>
    <property type="evidence" value="ECO:0007669"/>
    <property type="project" value="InterPro"/>
</dbReference>
<keyword evidence="2" id="KW-0732">Signal</keyword>
<evidence type="ECO:0000256" key="3">
    <source>
        <dbReference type="ARBA" id="ARBA00023002"/>
    </source>
</evidence>
<proteinExistence type="inferred from homology"/>
<protein>
    <submittedName>
        <fullName evidence="6">Dehydrogenase</fullName>
    </submittedName>
</protein>
<gene>
    <name evidence="6" type="ORF">GPLA_0911</name>
</gene>
<evidence type="ECO:0000313" key="6">
    <source>
        <dbReference type="EMBL" id="GAC31827.1"/>
    </source>
</evidence>
<dbReference type="InterPro" id="IPR036291">
    <property type="entry name" value="NAD(P)-bd_dom_sf"/>
</dbReference>
<dbReference type="InterPro" id="IPR000683">
    <property type="entry name" value="Gfo/Idh/MocA-like_OxRdtase_N"/>
</dbReference>
<comment type="caution">
    <text evidence="6">The sequence shown here is derived from an EMBL/GenBank/DDBJ whole genome shotgun (WGS) entry which is preliminary data.</text>
</comment>
<reference evidence="7" key="1">
    <citation type="journal article" date="2014" name="Environ. Microbiol.">
        <title>Comparative genomics of the marine bacterial genus Glaciecola reveals the high degree of genomic diversity and genomic characteristic for cold adaptation.</title>
        <authorList>
            <person name="Qin Q.L."/>
            <person name="Xie B.B."/>
            <person name="Yu Y."/>
            <person name="Shu Y.L."/>
            <person name="Rong J.C."/>
            <person name="Zhang Y.J."/>
            <person name="Zhao D.L."/>
            <person name="Chen X.L."/>
            <person name="Zhang X.Y."/>
            <person name="Chen B."/>
            <person name="Zhou B.C."/>
            <person name="Zhang Y.Z."/>
        </authorList>
    </citation>
    <scope>NUCLEOTIDE SEQUENCE [LARGE SCALE GENOMIC DNA]</scope>
    <source>
        <strain evidence="7">LMG 21857</strain>
    </source>
</reference>
<dbReference type="Proteomes" id="UP000006322">
    <property type="component" value="Unassembled WGS sequence"/>
</dbReference>
<accession>K6ZNH0</accession>
<dbReference type="GO" id="GO:0016491">
    <property type="term" value="F:oxidoreductase activity"/>
    <property type="evidence" value="ECO:0007669"/>
    <property type="project" value="UniProtKB-KW"/>
</dbReference>
<dbReference type="RefSeq" id="WP_007103631.1">
    <property type="nucleotide sequence ID" value="NZ_BAER01000023.1"/>
</dbReference>
<comment type="similarity">
    <text evidence="1">Belongs to the Gfo/Idh/MocA family.</text>
</comment>
<feature type="domain" description="Gfo/Idh/MocA-like oxidoreductase C-terminal" evidence="5">
    <location>
        <begin position="144"/>
        <end position="351"/>
    </location>
</feature>
<keyword evidence="3" id="KW-0560">Oxidoreductase</keyword>
<dbReference type="AlphaFoldDB" id="K6ZNH0"/>
<dbReference type="SUPFAM" id="SSF51735">
    <property type="entry name" value="NAD(P)-binding Rossmann-fold domains"/>
    <property type="match status" value="1"/>
</dbReference>
<dbReference type="Gene3D" id="3.30.360.10">
    <property type="entry name" value="Dihydrodipicolinate Reductase, domain 2"/>
    <property type="match status" value="1"/>
</dbReference>
<dbReference type="Gene3D" id="3.40.50.720">
    <property type="entry name" value="NAD(P)-binding Rossmann-like Domain"/>
    <property type="match status" value="1"/>
</dbReference>
<evidence type="ECO:0000259" key="4">
    <source>
        <dbReference type="Pfam" id="PF01408"/>
    </source>
</evidence>
<dbReference type="NCBIfam" id="NF008607">
    <property type="entry name" value="PRK11579.1"/>
    <property type="match status" value="1"/>
</dbReference>
<evidence type="ECO:0000313" key="7">
    <source>
        <dbReference type="Proteomes" id="UP000006322"/>
    </source>
</evidence>
<feature type="domain" description="Gfo/Idh/MocA-like oxidoreductase N-terminal" evidence="4">
    <location>
        <begin position="14"/>
        <end position="129"/>
    </location>
</feature>
<name>K6ZNH0_9ALTE</name>
<dbReference type="InterPro" id="IPR051317">
    <property type="entry name" value="Gfo/Idh/MocA_oxidoreduct"/>
</dbReference>
<evidence type="ECO:0000256" key="2">
    <source>
        <dbReference type="ARBA" id="ARBA00022729"/>
    </source>
</evidence>
<dbReference type="EMBL" id="BAER01000023">
    <property type="protein sequence ID" value="GAC31827.1"/>
    <property type="molecule type" value="Genomic_DNA"/>
</dbReference>
<evidence type="ECO:0000259" key="5">
    <source>
        <dbReference type="Pfam" id="PF02894"/>
    </source>
</evidence>
<organism evidence="6 7">
    <name type="scientific">Paraglaciecola polaris LMG 21857</name>
    <dbReference type="NCBI Taxonomy" id="1129793"/>
    <lineage>
        <taxon>Bacteria</taxon>
        <taxon>Pseudomonadati</taxon>
        <taxon>Pseudomonadota</taxon>
        <taxon>Gammaproteobacteria</taxon>
        <taxon>Alteromonadales</taxon>
        <taxon>Alteromonadaceae</taxon>
        <taxon>Paraglaciecola</taxon>
    </lineage>
</organism>